<name>A0A7J7YTF9_RHIFE</name>
<proteinExistence type="predicted"/>
<reference evidence="2 3" key="1">
    <citation type="journal article" date="2020" name="Nature">
        <title>Six reference-quality genomes reveal evolution of bat adaptations.</title>
        <authorList>
            <person name="Jebb D."/>
            <person name="Huang Z."/>
            <person name="Pippel M."/>
            <person name="Hughes G.M."/>
            <person name="Lavrichenko K."/>
            <person name="Devanna P."/>
            <person name="Winkler S."/>
            <person name="Jermiin L.S."/>
            <person name="Skirmuntt E.C."/>
            <person name="Katzourakis A."/>
            <person name="Burkitt-Gray L."/>
            <person name="Ray D.A."/>
            <person name="Sullivan K.A.M."/>
            <person name="Roscito J.G."/>
            <person name="Kirilenko B.M."/>
            <person name="Davalos L.M."/>
            <person name="Corthals A.P."/>
            <person name="Power M.L."/>
            <person name="Jones G."/>
            <person name="Ransome R.D."/>
            <person name="Dechmann D.K.N."/>
            <person name="Locatelli A.G."/>
            <person name="Puechmaille S.J."/>
            <person name="Fedrigo O."/>
            <person name="Jarvis E.D."/>
            <person name="Hiller M."/>
            <person name="Vernes S.C."/>
            <person name="Myers E.W."/>
            <person name="Teeling E.C."/>
        </authorList>
    </citation>
    <scope>NUCLEOTIDE SEQUENCE [LARGE SCALE GENOMIC DNA]</scope>
    <source>
        <strain evidence="2">MRhiFer1</strain>
        <tissue evidence="2">Lung</tissue>
    </source>
</reference>
<organism evidence="2 3">
    <name type="scientific">Rhinolophus ferrumequinum</name>
    <name type="common">Greater horseshoe bat</name>
    <dbReference type="NCBI Taxonomy" id="59479"/>
    <lineage>
        <taxon>Eukaryota</taxon>
        <taxon>Metazoa</taxon>
        <taxon>Chordata</taxon>
        <taxon>Craniata</taxon>
        <taxon>Vertebrata</taxon>
        <taxon>Euteleostomi</taxon>
        <taxon>Mammalia</taxon>
        <taxon>Eutheria</taxon>
        <taxon>Laurasiatheria</taxon>
        <taxon>Chiroptera</taxon>
        <taxon>Yinpterochiroptera</taxon>
        <taxon>Rhinolophoidea</taxon>
        <taxon>Rhinolophidae</taxon>
        <taxon>Rhinolophinae</taxon>
        <taxon>Rhinolophus</taxon>
    </lineage>
</organism>
<comment type="caution">
    <text evidence="2">The sequence shown here is derived from an EMBL/GenBank/DDBJ whole genome shotgun (WGS) entry which is preliminary data.</text>
</comment>
<evidence type="ECO:0000313" key="2">
    <source>
        <dbReference type="EMBL" id="KAF6364760.1"/>
    </source>
</evidence>
<gene>
    <name evidence="2" type="ORF">mRhiFer1_009880</name>
</gene>
<protein>
    <submittedName>
        <fullName evidence="2">Uncharacterized protein</fullName>
    </submittedName>
</protein>
<dbReference type="EMBL" id="JACAGC010000005">
    <property type="protein sequence ID" value="KAF6364760.1"/>
    <property type="molecule type" value="Genomic_DNA"/>
</dbReference>
<dbReference type="Proteomes" id="UP000585614">
    <property type="component" value="Unassembled WGS sequence"/>
</dbReference>
<feature type="region of interest" description="Disordered" evidence="1">
    <location>
        <begin position="63"/>
        <end position="92"/>
    </location>
</feature>
<dbReference type="AlphaFoldDB" id="A0A7J7YTF9"/>
<accession>A0A7J7YTF9</accession>
<feature type="region of interest" description="Disordered" evidence="1">
    <location>
        <begin position="1"/>
        <end position="39"/>
    </location>
</feature>
<sequence>MSVEWDTVINVESERRATSRSEEEKGEAERNFTALSEPLSNIKPQLKGQGLWRATGGRGWGGGLAVELSGRGPEGSRGEDTGGPAFSGRDVSSRSLIPPLFSFTPSLSTRQGAASAREEPREFVAGFPGVKRWDVAIVAMATAVTDYLC</sequence>
<evidence type="ECO:0000256" key="1">
    <source>
        <dbReference type="SAM" id="MobiDB-lite"/>
    </source>
</evidence>
<evidence type="ECO:0000313" key="3">
    <source>
        <dbReference type="Proteomes" id="UP000585614"/>
    </source>
</evidence>
<feature type="compositionally biased region" description="Basic and acidic residues" evidence="1">
    <location>
        <begin position="12"/>
        <end position="30"/>
    </location>
</feature>